<dbReference type="AlphaFoldDB" id="A0A5B7FL47"/>
<protein>
    <submittedName>
        <fullName evidence="1">Uncharacterized protein</fullName>
    </submittedName>
</protein>
<proteinExistence type="predicted"/>
<sequence length="240" mass="26227">MTANTLSSHNTCVGVIKAPQMLSKLVPEHERDWDTIDALETRNTNLISEVLPFNQIYDKNFGDLNEESYIQAAHLGEEVSTAAEPSGGNQHKTVVLEWSLAFSQEMSPMVPAWSMKAPPSLLVPGSTPCHLQVMLDVISSASSASLAIVLLNLKDRVPPSLPSAHRPPSFTRNLVSSVSAPYCRFISRFLALFPPTLLSPALHRSLIKKKKDFLRASQSTPAPRPHAAVAGEIFKPKINV</sequence>
<organism evidence="1 2">
    <name type="scientific">Portunus trituberculatus</name>
    <name type="common">Swimming crab</name>
    <name type="synonym">Neptunus trituberculatus</name>
    <dbReference type="NCBI Taxonomy" id="210409"/>
    <lineage>
        <taxon>Eukaryota</taxon>
        <taxon>Metazoa</taxon>
        <taxon>Ecdysozoa</taxon>
        <taxon>Arthropoda</taxon>
        <taxon>Crustacea</taxon>
        <taxon>Multicrustacea</taxon>
        <taxon>Malacostraca</taxon>
        <taxon>Eumalacostraca</taxon>
        <taxon>Eucarida</taxon>
        <taxon>Decapoda</taxon>
        <taxon>Pleocyemata</taxon>
        <taxon>Brachyura</taxon>
        <taxon>Eubrachyura</taxon>
        <taxon>Portunoidea</taxon>
        <taxon>Portunidae</taxon>
        <taxon>Portuninae</taxon>
        <taxon>Portunus</taxon>
    </lineage>
</organism>
<name>A0A5B7FL47_PORTR</name>
<reference evidence="1 2" key="1">
    <citation type="submission" date="2019-05" db="EMBL/GenBank/DDBJ databases">
        <title>Another draft genome of Portunus trituberculatus and its Hox gene families provides insights of decapod evolution.</title>
        <authorList>
            <person name="Jeong J.-H."/>
            <person name="Song I."/>
            <person name="Kim S."/>
            <person name="Choi T."/>
            <person name="Kim D."/>
            <person name="Ryu S."/>
            <person name="Kim W."/>
        </authorList>
    </citation>
    <scope>NUCLEOTIDE SEQUENCE [LARGE SCALE GENOMIC DNA]</scope>
    <source>
        <tissue evidence="1">Muscle</tissue>
    </source>
</reference>
<evidence type="ECO:0000313" key="2">
    <source>
        <dbReference type="Proteomes" id="UP000324222"/>
    </source>
</evidence>
<accession>A0A5B7FL47</accession>
<comment type="caution">
    <text evidence="1">The sequence shown here is derived from an EMBL/GenBank/DDBJ whole genome shotgun (WGS) entry which is preliminary data.</text>
</comment>
<gene>
    <name evidence="1" type="ORF">E2C01_039575</name>
</gene>
<keyword evidence="2" id="KW-1185">Reference proteome</keyword>
<dbReference type="Proteomes" id="UP000324222">
    <property type="component" value="Unassembled WGS sequence"/>
</dbReference>
<evidence type="ECO:0000313" key="1">
    <source>
        <dbReference type="EMBL" id="MPC45869.1"/>
    </source>
</evidence>
<dbReference type="EMBL" id="VSRR010006934">
    <property type="protein sequence ID" value="MPC45869.1"/>
    <property type="molecule type" value="Genomic_DNA"/>
</dbReference>